<keyword evidence="6 11" id="KW-0255">Endonuclease</keyword>
<keyword evidence="4 11" id="KW-0540">Nuclease</keyword>
<sequence length="559" mass="62699">MSKINIIPLAGVRENGKNMYVLEVDENIFVLDAGLKYPENELLGIDVVIPDFTYLVENKERVAGVFLTHGHADAIGALPYFLAEVDVPVFGSELTIELAKLNVENYPETKNFQEFHVVDENTEIDFGTVEISFFKTTHTIPESLGIQVKTEDGSIVYTGDFKFDQGAIPMYATDYARLANIGASGVLALLSDSSNAENPAQVASEREIAEEVAEVIASWEGRIIVASVASNLARIQQVLKAAWRVNRKVVMSGVDLERIVRTAIRLGKIEVPDEKMFITYKEMKQYADNEILILETGRMGEPIKSLQRMANGQHKNISIQEGDLVYIVTTPSIAMETAVAKAEDIVYRAGGIVKMINENLRVSGHANPNDLKLMLNLLKPQFLIPVQGEYRQLLAHVELAQEIGIDEKRTYITRRGDVLSYDKRTNRFIPNSSVPADNVMIDGLGVGDIGNIVLRDRKILSEDGILVAVTTISRREKKIISKPQVTSRGFVYQRTSRDILKESSKIVEEVLEKHLDKSDFEWGMLKQDIRDHLARYLFEQTKRRPVILPVIMEGTPKRK</sequence>
<comment type="cofactor">
    <cofactor evidence="14">
        <name>Ca(2+)</name>
        <dbReference type="ChEBI" id="CHEBI:29108"/>
    </cofactor>
    <text evidence="14">Binds 1 Ca(2+) cation per subunit. Seen in 1 crystal structure, it is not clear if it is physiologically important.</text>
</comment>
<dbReference type="InterPro" id="IPR004613">
    <property type="entry name" value="RNase_J"/>
</dbReference>
<dbReference type="OrthoDB" id="9758375at2"/>
<dbReference type="STRING" id="263852.SAMN02745116_01057"/>
<feature type="active site" description="Proton donor" evidence="12">
    <location>
        <position position="192"/>
    </location>
</feature>
<dbReference type="InterPro" id="IPR041636">
    <property type="entry name" value="RNase_J_C"/>
</dbReference>
<evidence type="ECO:0000256" key="1">
    <source>
        <dbReference type="ARBA" id="ARBA00004496"/>
    </source>
</evidence>
<feature type="binding site" evidence="14">
    <location>
        <position position="46"/>
    </location>
    <ligand>
        <name>Ca(2+)</name>
        <dbReference type="ChEBI" id="CHEBI:29108"/>
    </ligand>
</feature>
<dbReference type="RefSeq" id="WP_078806980.1">
    <property type="nucleotide sequence ID" value="NZ_FUXI01000009.1"/>
</dbReference>
<dbReference type="SUPFAM" id="SSF56281">
    <property type="entry name" value="Metallo-hydrolase/oxidoreductase"/>
    <property type="match status" value="1"/>
</dbReference>
<dbReference type="GO" id="GO:0004534">
    <property type="term" value="F:5'-3' RNA exonuclease activity"/>
    <property type="evidence" value="ECO:0007669"/>
    <property type="project" value="UniProtKB-UniRule"/>
</dbReference>
<dbReference type="InterPro" id="IPR036866">
    <property type="entry name" value="RibonucZ/Hydroxyglut_hydro"/>
</dbReference>
<comment type="subcellular location">
    <subcellularLocation>
        <location evidence="1 11">Cytoplasm</location>
    </subcellularLocation>
</comment>
<dbReference type="Pfam" id="PF00753">
    <property type="entry name" value="Lactamase_B"/>
    <property type="match status" value="1"/>
</dbReference>
<keyword evidence="5 14" id="KW-0479">Metal-binding</keyword>
<dbReference type="FunFam" id="3.10.20.580:FF:000001">
    <property type="entry name" value="Ribonuclease J"/>
    <property type="match status" value="1"/>
</dbReference>
<dbReference type="InterPro" id="IPR001279">
    <property type="entry name" value="Metallo-B-lactamas"/>
</dbReference>
<dbReference type="AlphaFoldDB" id="A0A1T4MDV1"/>
<organism evidence="16 17">
    <name type="scientific">Pilibacter termitis</name>
    <dbReference type="NCBI Taxonomy" id="263852"/>
    <lineage>
        <taxon>Bacteria</taxon>
        <taxon>Bacillati</taxon>
        <taxon>Bacillota</taxon>
        <taxon>Bacilli</taxon>
        <taxon>Lactobacillales</taxon>
        <taxon>Enterococcaceae</taxon>
        <taxon>Pilibacter</taxon>
    </lineage>
</organism>
<evidence type="ECO:0000256" key="10">
    <source>
        <dbReference type="ARBA" id="ARBA00022884"/>
    </source>
</evidence>
<dbReference type="InterPro" id="IPR030854">
    <property type="entry name" value="RNase_J_bac"/>
</dbReference>
<keyword evidence="8 14" id="KW-0862">Zinc</keyword>
<evidence type="ECO:0000256" key="8">
    <source>
        <dbReference type="ARBA" id="ARBA00022833"/>
    </source>
</evidence>
<name>A0A1T4MDV1_9ENTE</name>
<keyword evidence="10 11" id="KW-0694">RNA-binding</keyword>
<dbReference type="GO" id="GO:0008270">
    <property type="term" value="F:zinc ion binding"/>
    <property type="evidence" value="ECO:0007669"/>
    <property type="project" value="InterPro"/>
</dbReference>
<dbReference type="GO" id="GO:0006364">
    <property type="term" value="P:rRNA processing"/>
    <property type="evidence" value="ECO:0007669"/>
    <property type="project" value="UniProtKB-UniRule"/>
</dbReference>
<evidence type="ECO:0000256" key="5">
    <source>
        <dbReference type="ARBA" id="ARBA00022723"/>
    </source>
</evidence>
<evidence type="ECO:0000313" key="16">
    <source>
        <dbReference type="EMBL" id="SJZ64948.1"/>
    </source>
</evidence>
<evidence type="ECO:0000256" key="14">
    <source>
        <dbReference type="PIRSR" id="PIRSR004803-3"/>
    </source>
</evidence>
<dbReference type="InterPro" id="IPR042173">
    <property type="entry name" value="RNase_J_2"/>
</dbReference>
<feature type="binding site" evidence="14">
    <location>
        <position position="44"/>
    </location>
    <ligand>
        <name>Ca(2+)</name>
        <dbReference type="ChEBI" id="CHEBI:29108"/>
    </ligand>
</feature>
<evidence type="ECO:0000256" key="2">
    <source>
        <dbReference type="ARBA" id="ARBA00022490"/>
    </source>
</evidence>
<feature type="binding site" evidence="14">
    <location>
        <position position="73"/>
    </location>
    <ligand>
        <name>Zn(2+)</name>
        <dbReference type="ChEBI" id="CHEBI:29105"/>
        <label>1</label>
        <note>catalytic</note>
    </ligand>
</feature>
<keyword evidence="3 11" id="KW-0698">rRNA processing</keyword>
<dbReference type="Gene3D" id="3.40.50.10710">
    <property type="entry name" value="Metallo-hydrolase/oxidoreductase"/>
    <property type="match status" value="1"/>
</dbReference>
<evidence type="ECO:0000256" key="9">
    <source>
        <dbReference type="ARBA" id="ARBA00022839"/>
    </source>
</evidence>
<dbReference type="InterPro" id="IPR011108">
    <property type="entry name" value="RMMBL"/>
</dbReference>
<feature type="binding site" evidence="13">
    <location>
        <begin position="229"/>
        <end position="231"/>
    </location>
    <ligand>
        <name>substrate</name>
    </ligand>
</feature>
<dbReference type="Gene3D" id="3.10.20.580">
    <property type="match status" value="1"/>
</dbReference>
<feature type="binding site" evidence="14">
    <location>
        <position position="138"/>
    </location>
    <ligand>
        <name>Zn(2+)</name>
        <dbReference type="ChEBI" id="CHEBI:29105"/>
        <label>1</label>
        <note>catalytic</note>
    </ligand>
</feature>
<feature type="binding site" evidence="14">
    <location>
        <position position="69"/>
    </location>
    <ligand>
        <name>Zn(2+)</name>
        <dbReference type="ChEBI" id="CHEBI:29105"/>
        <label>1</label>
        <note>catalytic</note>
    </ligand>
</feature>
<comment type="subunit">
    <text evidence="11">Homodimer, may be a subunit of the RNA degradosome.</text>
</comment>
<dbReference type="Gene3D" id="3.60.15.10">
    <property type="entry name" value="Ribonuclease Z/Hydroxyacylglutathione hydrolase-like"/>
    <property type="match status" value="1"/>
</dbReference>
<dbReference type="PANTHER" id="PTHR43694">
    <property type="entry name" value="RIBONUCLEASE J"/>
    <property type="match status" value="1"/>
</dbReference>
<dbReference type="GO" id="GO:0005737">
    <property type="term" value="C:cytoplasm"/>
    <property type="evidence" value="ECO:0007669"/>
    <property type="project" value="UniProtKB-SubCell"/>
</dbReference>
<keyword evidence="14" id="KW-0106">Calcium</keyword>
<dbReference type="NCBIfam" id="TIGR00649">
    <property type="entry name" value="MG423"/>
    <property type="match status" value="1"/>
</dbReference>
<dbReference type="Pfam" id="PF17770">
    <property type="entry name" value="RNase_J_C"/>
    <property type="match status" value="1"/>
</dbReference>
<feature type="binding site" evidence="14">
    <location>
        <position position="71"/>
    </location>
    <ligand>
        <name>Zn(2+)</name>
        <dbReference type="ChEBI" id="CHEBI:29105"/>
        <label>1</label>
        <note>catalytic</note>
    </ligand>
</feature>
<feature type="domain" description="Metallo-beta-lactamase" evidence="15">
    <location>
        <begin position="16"/>
        <end position="219"/>
    </location>
</feature>
<evidence type="ECO:0000256" key="11">
    <source>
        <dbReference type="HAMAP-Rule" id="MF_01491"/>
    </source>
</evidence>
<evidence type="ECO:0000256" key="13">
    <source>
        <dbReference type="PIRSR" id="PIRSR004803-2"/>
    </source>
</evidence>
<keyword evidence="7 11" id="KW-0378">Hydrolase</keyword>
<feature type="binding site" evidence="14">
    <location>
        <position position="160"/>
    </location>
    <ligand>
        <name>Zn(2+)</name>
        <dbReference type="ChEBI" id="CHEBI:29105"/>
        <label>1</label>
        <note>catalytic</note>
    </ligand>
</feature>
<evidence type="ECO:0000256" key="3">
    <source>
        <dbReference type="ARBA" id="ARBA00022552"/>
    </source>
</evidence>
<dbReference type="HAMAP" id="MF_01491">
    <property type="entry name" value="RNase_J_bact"/>
    <property type="match status" value="1"/>
</dbReference>
<accession>A0A1T4MDV1</accession>
<evidence type="ECO:0000256" key="6">
    <source>
        <dbReference type="ARBA" id="ARBA00022759"/>
    </source>
</evidence>
<dbReference type="GO" id="GO:0004521">
    <property type="term" value="F:RNA endonuclease activity"/>
    <property type="evidence" value="ECO:0007669"/>
    <property type="project" value="UniProtKB-UniRule"/>
</dbReference>
<keyword evidence="9 11" id="KW-0269">Exonuclease</keyword>
<proteinExistence type="inferred from homology"/>
<comment type="caution">
    <text evidence="11">Lacks conserved residue(s) required for the propagation of feature annotation.</text>
</comment>
<evidence type="ECO:0000256" key="12">
    <source>
        <dbReference type="PIRSR" id="PIRSR004803-1"/>
    </source>
</evidence>
<evidence type="ECO:0000256" key="4">
    <source>
        <dbReference type="ARBA" id="ARBA00022722"/>
    </source>
</evidence>
<protein>
    <recommendedName>
        <fullName evidence="11">Ribonuclease J</fullName>
        <shortName evidence="11">RNase J</shortName>
        <ecNumber evidence="11">3.1.-.-</ecNumber>
    </recommendedName>
</protein>
<dbReference type="InterPro" id="IPR055132">
    <property type="entry name" value="RNase_J_b_CASP"/>
</dbReference>
<dbReference type="Proteomes" id="UP000190328">
    <property type="component" value="Unassembled WGS sequence"/>
</dbReference>
<comment type="similarity">
    <text evidence="11">Belongs to the metallo-beta-lactamase superfamily. RNA-metabolizing metallo-beta-lactamase-like family. Bacterial RNase J subfamily.</text>
</comment>
<gene>
    <name evidence="11" type="primary">rnj</name>
    <name evidence="16" type="ORF">SAMN02745116_01057</name>
</gene>
<comment type="cofactor">
    <cofactor evidence="14">
        <name>Zn(2+)</name>
        <dbReference type="ChEBI" id="CHEBI:29105"/>
    </cofactor>
    <text evidence="14">Binds 2 Zn(2+) ions per subunit. It is not clear if Zn(2+) or Mg(2+) is physiologically important.</text>
</comment>
<reference evidence="16 17" key="1">
    <citation type="submission" date="2017-02" db="EMBL/GenBank/DDBJ databases">
        <authorList>
            <person name="Peterson S.W."/>
        </authorList>
    </citation>
    <scope>NUCLEOTIDE SEQUENCE [LARGE SCALE GENOMIC DNA]</scope>
    <source>
        <strain evidence="16 17">ATCC BAA-1030</strain>
    </source>
</reference>
<dbReference type="Pfam" id="PF07521">
    <property type="entry name" value="RMMBL"/>
    <property type="match status" value="1"/>
</dbReference>
<feature type="binding site" evidence="14">
    <location>
        <position position="442"/>
    </location>
    <ligand>
        <name>Ca(2+)</name>
        <dbReference type="ChEBI" id="CHEBI:29108"/>
    </ligand>
</feature>
<feature type="active site" description="Proton acceptor" evidence="12">
    <location>
        <position position="365"/>
    </location>
</feature>
<dbReference type="EMBL" id="FUXI01000009">
    <property type="protein sequence ID" value="SJZ64948.1"/>
    <property type="molecule type" value="Genomic_DNA"/>
</dbReference>
<dbReference type="GO" id="GO:0003723">
    <property type="term" value="F:RNA binding"/>
    <property type="evidence" value="ECO:0007669"/>
    <property type="project" value="UniProtKB-UniRule"/>
</dbReference>
<evidence type="ECO:0000256" key="7">
    <source>
        <dbReference type="ARBA" id="ARBA00022801"/>
    </source>
</evidence>
<dbReference type="PANTHER" id="PTHR43694:SF4">
    <property type="entry name" value="RIBONUCLEASE J 2"/>
    <property type="match status" value="1"/>
</dbReference>
<dbReference type="EC" id="3.1.-.-" evidence="11"/>
<dbReference type="Pfam" id="PF22505">
    <property type="entry name" value="RNase_J_b_CASP"/>
    <property type="match status" value="1"/>
</dbReference>
<evidence type="ECO:0000259" key="15">
    <source>
        <dbReference type="SMART" id="SM00849"/>
    </source>
</evidence>
<dbReference type="CDD" id="cd07714">
    <property type="entry name" value="RNaseJ_MBL-fold"/>
    <property type="match status" value="1"/>
</dbReference>
<dbReference type="SMART" id="SM00849">
    <property type="entry name" value="Lactamase_B"/>
    <property type="match status" value="1"/>
</dbReference>
<keyword evidence="2 11" id="KW-0963">Cytoplasm</keyword>
<keyword evidence="17" id="KW-1185">Reference proteome</keyword>
<dbReference type="PIRSF" id="PIRSF004803">
    <property type="entry name" value="RnjA"/>
    <property type="match status" value="1"/>
</dbReference>
<comment type="function">
    <text evidence="11">An RNase that has 5'-3' exonuclease and possibly endonuclease activity. Involved in maturation of rRNA and in some organisms also mRNA maturation and/or decay.</text>
</comment>
<evidence type="ECO:0000313" key="17">
    <source>
        <dbReference type="Proteomes" id="UP000190328"/>
    </source>
</evidence>